<protein>
    <recommendedName>
        <fullName evidence="3">HicB-like antitoxin of toxin-antitoxin system domain-containing protein</fullName>
    </recommendedName>
</protein>
<dbReference type="eggNOG" id="COG1598">
    <property type="taxonomic scope" value="Bacteria"/>
</dbReference>
<evidence type="ECO:0000313" key="2">
    <source>
        <dbReference type="Proteomes" id="UP000028709"/>
    </source>
</evidence>
<dbReference type="InterPro" id="IPR035069">
    <property type="entry name" value="TTHA1013/TTHA0281-like"/>
</dbReference>
<dbReference type="SUPFAM" id="SSF143100">
    <property type="entry name" value="TTHA1013/TTHA0281-like"/>
    <property type="match status" value="1"/>
</dbReference>
<dbReference type="AlphaFoldDB" id="A0A086AJL2"/>
<dbReference type="KEGG" id="cpip:CJF12_17025"/>
<organism evidence="1 2">
    <name type="scientific">Chryseobacterium piperi</name>
    <dbReference type="NCBI Taxonomy" id="558152"/>
    <lineage>
        <taxon>Bacteria</taxon>
        <taxon>Pseudomonadati</taxon>
        <taxon>Bacteroidota</taxon>
        <taxon>Flavobacteriia</taxon>
        <taxon>Flavobacteriales</taxon>
        <taxon>Weeksellaceae</taxon>
        <taxon>Chryseobacterium group</taxon>
        <taxon>Chryseobacterium</taxon>
    </lineage>
</organism>
<evidence type="ECO:0000313" key="1">
    <source>
        <dbReference type="EMBL" id="KFF16876.1"/>
    </source>
</evidence>
<dbReference type="EMBL" id="JPRJ01000048">
    <property type="protein sequence ID" value="KFF16876.1"/>
    <property type="molecule type" value="Genomic_DNA"/>
</dbReference>
<accession>A0A086AJL2</accession>
<reference evidence="1 2" key="1">
    <citation type="submission" date="2014-07" db="EMBL/GenBank/DDBJ databases">
        <title>Genome of Chryseobacterium piperi CTM.</title>
        <authorList>
            <person name="Pipes S.E."/>
            <person name="Stropko S.J."/>
            <person name="Newman J.D."/>
        </authorList>
    </citation>
    <scope>NUCLEOTIDE SEQUENCE [LARGE SCALE GENOMIC DNA]</scope>
    <source>
        <strain evidence="1 2">CTM</strain>
    </source>
</reference>
<sequence>MKRINIVIEKTADMYSSYAENVEGIYGGGGTAEEAKQSVLDAIKILKENNSEENIPEILKGDYSIRYHFDVESLLQYYKGMLSNPAIEKITGINQKLIHQYSKGLKKPRQKQKKKIEEGLHKLGRELLAIEL</sequence>
<evidence type="ECO:0008006" key="3">
    <source>
        <dbReference type="Google" id="ProtNLM"/>
    </source>
</evidence>
<name>A0A086AJL2_9FLAO</name>
<dbReference type="RefSeq" id="WP_034687373.1">
    <property type="nucleotide sequence ID" value="NZ_CP023049.2"/>
</dbReference>
<dbReference type="Proteomes" id="UP000028709">
    <property type="component" value="Unassembled WGS sequence"/>
</dbReference>
<keyword evidence="2" id="KW-1185">Reference proteome</keyword>
<dbReference type="OrthoDB" id="965427at2"/>
<dbReference type="STRING" id="558152.IQ37_17435"/>
<proteinExistence type="predicted"/>
<comment type="caution">
    <text evidence="1">The sequence shown here is derived from an EMBL/GenBank/DDBJ whole genome shotgun (WGS) entry which is preliminary data.</text>
</comment>
<gene>
    <name evidence="1" type="ORF">IQ37_17435</name>
</gene>